<feature type="domain" description="Cadherin" evidence="13">
    <location>
        <begin position="582"/>
        <end position="692"/>
    </location>
</feature>
<dbReference type="InterPro" id="IPR050971">
    <property type="entry name" value="Cadherin-domain_protein"/>
</dbReference>
<evidence type="ECO:0000256" key="8">
    <source>
        <dbReference type="ARBA" id="ARBA00022989"/>
    </source>
</evidence>
<feature type="domain" description="Cadherin" evidence="13">
    <location>
        <begin position="371"/>
        <end position="476"/>
    </location>
</feature>
<name>A0A8S1ANI9_ARCPL</name>
<evidence type="ECO:0000256" key="5">
    <source>
        <dbReference type="ARBA" id="ARBA00022737"/>
    </source>
</evidence>
<dbReference type="PRINTS" id="PR00205">
    <property type="entry name" value="CADHERIN"/>
</dbReference>
<dbReference type="OrthoDB" id="5552484at2759"/>
<dbReference type="FunFam" id="2.60.40.60:FF:000340">
    <property type="entry name" value="Protocadherin Fat 4"/>
    <property type="match status" value="1"/>
</dbReference>
<dbReference type="FunFam" id="2.60.40.60:FF:000081">
    <property type="entry name" value="protocadherin Fat 4"/>
    <property type="match status" value="1"/>
</dbReference>
<dbReference type="GO" id="GO:0005509">
    <property type="term" value="F:calcium ion binding"/>
    <property type="evidence" value="ECO:0007669"/>
    <property type="project" value="UniProtKB-UniRule"/>
</dbReference>
<feature type="domain" description="Cadherin" evidence="13">
    <location>
        <begin position="801"/>
        <end position="895"/>
    </location>
</feature>
<feature type="domain" description="Cadherin" evidence="13">
    <location>
        <begin position="1"/>
        <end position="53"/>
    </location>
</feature>
<dbReference type="GO" id="GO:0007399">
    <property type="term" value="P:nervous system development"/>
    <property type="evidence" value="ECO:0007669"/>
    <property type="project" value="UniProtKB-ARBA"/>
</dbReference>
<dbReference type="PANTHER" id="PTHR24025:SF31">
    <property type="entry name" value="NEURAL-CADHERIN"/>
    <property type="match status" value="1"/>
</dbReference>
<dbReference type="InterPro" id="IPR020894">
    <property type="entry name" value="Cadherin_CS"/>
</dbReference>
<evidence type="ECO:0000313" key="15">
    <source>
        <dbReference type="Proteomes" id="UP000494256"/>
    </source>
</evidence>
<feature type="domain" description="Cadherin" evidence="13">
    <location>
        <begin position="158"/>
        <end position="261"/>
    </location>
</feature>
<dbReference type="CDD" id="cd11304">
    <property type="entry name" value="Cadherin_repeat"/>
    <property type="match status" value="9"/>
</dbReference>
<evidence type="ECO:0000256" key="12">
    <source>
        <dbReference type="PROSITE-ProRule" id="PRU00043"/>
    </source>
</evidence>
<evidence type="ECO:0000256" key="11">
    <source>
        <dbReference type="ARBA" id="ARBA00023180"/>
    </source>
</evidence>
<accession>A0A8S1ANI9</accession>
<evidence type="ECO:0000256" key="9">
    <source>
        <dbReference type="ARBA" id="ARBA00023136"/>
    </source>
</evidence>
<comment type="subcellular location">
    <subcellularLocation>
        <location evidence="1">Membrane</location>
        <topology evidence="1">Single-pass membrane protein</topology>
    </subcellularLocation>
</comment>
<evidence type="ECO:0000256" key="6">
    <source>
        <dbReference type="ARBA" id="ARBA00022837"/>
    </source>
</evidence>
<protein>
    <recommendedName>
        <fullName evidence="13">Cadherin domain-containing protein</fullName>
    </recommendedName>
</protein>
<dbReference type="Gene3D" id="2.60.40.60">
    <property type="entry name" value="Cadherins"/>
    <property type="match status" value="9"/>
</dbReference>
<organism evidence="14 15">
    <name type="scientific">Arctia plantaginis</name>
    <name type="common">Wood tiger moth</name>
    <name type="synonym">Phalaena plantaginis</name>
    <dbReference type="NCBI Taxonomy" id="874455"/>
    <lineage>
        <taxon>Eukaryota</taxon>
        <taxon>Metazoa</taxon>
        <taxon>Ecdysozoa</taxon>
        <taxon>Arthropoda</taxon>
        <taxon>Hexapoda</taxon>
        <taxon>Insecta</taxon>
        <taxon>Pterygota</taxon>
        <taxon>Neoptera</taxon>
        <taxon>Endopterygota</taxon>
        <taxon>Lepidoptera</taxon>
        <taxon>Glossata</taxon>
        <taxon>Ditrysia</taxon>
        <taxon>Noctuoidea</taxon>
        <taxon>Erebidae</taxon>
        <taxon>Arctiinae</taxon>
        <taxon>Arctia</taxon>
    </lineage>
</organism>
<keyword evidence="5" id="KW-0677">Repeat</keyword>
<keyword evidence="10" id="KW-1015">Disulfide bond</keyword>
<keyword evidence="3" id="KW-0812">Transmembrane</keyword>
<dbReference type="AlphaFoldDB" id="A0A8S1ANI9"/>
<keyword evidence="2" id="KW-0245">EGF-like domain</keyword>
<dbReference type="GO" id="GO:0048729">
    <property type="term" value="P:tissue morphogenesis"/>
    <property type="evidence" value="ECO:0007669"/>
    <property type="project" value="UniProtKB-ARBA"/>
</dbReference>
<keyword evidence="9" id="KW-0472">Membrane</keyword>
<evidence type="ECO:0000313" key="14">
    <source>
        <dbReference type="EMBL" id="CAB3247815.1"/>
    </source>
</evidence>
<dbReference type="GO" id="GO:0005886">
    <property type="term" value="C:plasma membrane"/>
    <property type="evidence" value="ECO:0007669"/>
    <property type="project" value="InterPro"/>
</dbReference>
<feature type="domain" description="Cadherin" evidence="13">
    <location>
        <begin position="262"/>
        <end position="370"/>
    </location>
</feature>
<sequence length="898" mass="98922">MDEKTGVITTDSNVDREDKMTYHLKVMAKTGVAFGFTTVNISVLDVNDNYPIFIEDKDEIHILENMAVGQEVYFARATDRDSGSNRTIFYTLSYNPETNFRISETTGVIYLNKPISGEPGSVMFIEVTATDNGSPALAAKHSISVIVDDVNDHTPVFDHTSYETSLLESTLVNTRFFAISASDADLGANGRISYYIAEGNTDGKFGVFPDGYLYVKSLLDREEKDYYSLTIIATDHGKPARTSQVPVVIHVLDENDNSPQFTNTTFIFKIKENEPPDTFVGKLTAVDRDIGRNAELTFSLPIAQNDFRIDSRNGFIKTLTSFDRESLARITGQNYITLTVTVSDNGKIKLSDSVRVTIYITDVNDNAPIFKNTPYNVEVSEGAAVGASIMRVHSTDADEGLNGDIYYKLIGGDDLGKFSLDEATGQLIINKPLDRETTDRYHLTVIAHDSSPTVQLSATTTITVQVNDENDNAPVFIQTQMRVSVLETEPVNKKIIQFHATDADLGINRELQFSITTGNRKEAFFIDSYSGELFLHKQLDYEDLTSYVLNITATDNGNPSLSSSISFTVTVIDANDNAPIFTNTAIVRQIREGIPKHTPIVTVTAEDPDSGLNGKVYYSITHQDPNDSKRHFAINNITGVIHTLLPIDRESIDTFRITVAAYDRAEPPSMRLSAEKLVTVIVEDINDNAPIFVSMNAAVLDTDRLGRSTGRGIFIMNVLARDIDSGTNGLVTYKLIHGGNDLFDLHRSNGALTLRYPPATSEARWNLVIKATDEAVLSEQKSTETYLTVIMGGTELQGVTWTNVESVSVAENEPAGTAVLNLTNNYKSGLEYYIVNVTGDGRQVDRLFDIDSSLGILSTAISLDREAGMERYDVEICAVSSGAPLKTTTTKVRIQKII</sequence>
<proteinExistence type="predicted"/>
<feature type="domain" description="Cadherin" evidence="13">
    <location>
        <begin position="477"/>
        <end position="581"/>
    </location>
</feature>
<dbReference type="FunFam" id="2.60.40.60:FF:000181">
    <property type="entry name" value="Predicted protein"/>
    <property type="match status" value="1"/>
</dbReference>
<evidence type="ECO:0000256" key="7">
    <source>
        <dbReference type="ARBA" id="ARBA00022889"/>
    </source>
</evidence>
<dbReference type="FunFam" id="2.60.40.60:FF:000020">
    <property type="entry name" value="Dachsous cadherin-related 1b"/>
    <property type="match status" value="1"/>
</dbReference>
<dbReference type="GO" id="GO:0060429">
    <property type="term" value="P:epithelium development"/>
    <property type="evidence" value="ECO:0007669"/>
    <property type="project" value="UniProtKB-ARBA"/>
</dbReference>
<dbReference type="Proteomes" id="UP000494256">
    <property type="component" value="Unassembled WGS sequence"/>
</dbReference>
<dbReference type="EMBL" id="CADEBD010000337">
    <property type="protein sequence ID" value="CAB3247815.1"/>
    <property type="molecule type" value="Genomic_DNA"/>
</dbReference>
<evidence type="ECO:0000256" key="3">
    <source>
        <dbReference type="ARBA" id="ARBA00022692"/>
    </source>
</evidence>
<dbReference type="GO" id="GO:0007156">
    <property type="term" value="P:homophilic cell adhesion via plasma membrane adhesion molecules"/>
    <property type="evidence" value="ECO:0007669"/>
    <property type="project" value="InterPro"/>
</dbReference>
<feature type="domain" description="Cadherin" evidence="13">
    <location>
        <begin position="54"/>
        <end position="157"/>
    </location>
</feature>
<evidence type="ECO:0000256" key="1">
    <source>
        <dbReference type="ARBA" id="ARBA00004167"/>
    </source>
</evidence>
<keyword evidence="7" id="KW-0130">Cell adhesion</keyword>
<feature type="domain" description="Cadherin" evidence="13">
    <location>
        <begin position="712"/>
        <end position="789"/>
    </location>
</feature>
<dbReference type="SUPFAM" id="SSF49313">
    <property type="entry name" value="Cadherin-like"/>
    <property type="match status" value="9"/>
</dbReference>
<dbReference type="PROSITE" id="PS00232">
    <property type="entry name" value="CADHERIN_1"/>
    <property type="match status" value="6"/>
</dbReference>
<dbReference type="FunFam" id="2.60.40.60:FF:000134">
    <property type="entry name" value="protocadherin Fat 4"/>
    <property type="match status" value="1"/>
</dbReference>
<keyword evidence="4" id="KW-0732">Signal</keyword>
<dbReference type="GO" id="GO:0005911">
    <property type="term" value="C:cell-cell junction"/>
    <property type="evidence" value="ECO:0007669"/>
    <property type="project" value="TreeGrafter"/>
</dbReference>
<keyword evidence="11" id="KW-0325">Glycoprotein</keyword>
<dbReference type="PANTHER" id="PTHR24025">
    <property type="entry name" value="DESMOGLEIN FAMILY MEMBER"/>
    <property type="match status" value="1"/>
</dbReference>
<keyword evidence="8" id="KW-1133">Transmembrane helix</keyword>
<gene>
    <name evidence="14" type="ORF">APLA_LOCUS12126</name>
</gene>
<evidence type="ECO:0000259" key="13">
    <source>
        <dbReference type="PROSITE" id="PS50268"/>
    </source>
</evidence>
<dbReference type="Pfam" id="PF00028">
    <property type="entry name" value="Cadherin"/>
    <property type="match status" value="7"/>
</dbReference>
<evidence type="ECO:0000256" key="4">
    <source>
        <dbReference type="ARBA" id="ARBA00022729"/>
    </source>
</evidence>
<comment type="caution">
    <text evidence="14">The sequence shown here is derived from an EMBL/GenBank/DDBJ whole genome shotgun (WGS) entry which is preliminary data.</text>
</comment>
<reference evidence="14 15" key="1">
    <citation type="submission" date="2020-04" db="EMBL/GenBank/DDBJ databases">
        <authorList>
            <person name="Wallbank WR R."/>
            <person name="Pardo Diaz C."/>
            <person name="Kozak K."/>
            <person name="Martin S."/>
            <person name="Jiggins C."/>
            <person name="Moest M."/>
            <person name="Warren A I."/>
            <person name="Byers J.R.P. K."/>
            <person name="Montejo-Kovacevich G."/>
            <person name="Yen C E."/>
        </authorList>
    </citation>
    <scope>NUCLEOTIDE SEQUENCE [LARGE SCALE GENOMIC DNA]</scope>
</reference>
<evidence type="ECO:0000256" key="2">
    <source>
        <dbReference type="ARBA" id="ARBA00022536"/>
    </source>
</evidence>
<keyword evidence="6 12" id="KW-0106">Calcium</keyword>
<dbReference type="FunFam" id="2.60.40.60:FF:000024">
    <property type="entry name" value="FAT atypical cadherin 3"/>
    <property type="match status" value="1"/>
</dbReference>
<dbReference type="InterPro" id="IPR015919">
    <property type="entry name" value="Cadherin-like_sf"/>
</dbReference>
<evidence type="ECO:0000256" key="10">
    <source>
        <dbReference type="ARBA" id="ARBA00023157"/>
    </source>
</evidence>
<dbReference type="GO" id="GO:0009887">
    <property type="term" value="P:animal organ morphogenesis"/>
    <property type="evidence" value="ECO:0007669"/>
    <property type="project" value="UniProtKB-ARBA"/>
</dbReference>
<dbReference type="InterPro" id="IPR002126">
    <property type="entry name" value="Cadherin-like_dom"/>
</dbReference>
<dbReference type="SMART" id="SM00112">
    <property type="entry name" value="CA"/>
    <property type="match status" value="9"/>
</dbReference>
<dbReference type="PROSITE" id="PS50268">
    <property type="entry name" value="CADHERIN_2"/>
    <property type="match status" value="9"/>
</dbReference>